<dbReference type="Proteomes" id="UP000324222">
    <property type="component" value="Unassembled WGS sequence"/>
</dbReference>
<organism evidence="1 2">
    <name type="scientific">Portunus trituberculatus</name>
    <name type="common">Swimming crab</name>
    <name type="synonym">Neptunus trituberculatus</name>
    <dbReference type="NCBI Taxonomy" id="210409"/>
    <lineage>
        <taxon>Eukaryota</taxon>
        <taxon>Metazoa</taxon>
        <taxon>Ecdysozoa</taxon>
        <taxon>Arthropoda</taxon>
        <taxon>Crustacea</taxon>
        <taxon>Multicrustacea</taxon>
        <taxon>Malacostraca</taxon>
        <taxon>Eumalacostraca</taxon>
        <taxon>Eucarida</taxon>
        <taxon>Decapoda</taxon>
        <taxon>Pleocyemata</taxon>
        <taxon>Brachyura</taxon>
        <taxon>Eubrachyura</taxon>
        <taxon>Portunoidea</taxon>
        <taxon>Portunidae</taxon>
        <taxon>Portuninae</taxon>
        <taxon>Portunus</taxon>
    </lineage>
</organism>
<evidence type="ECO:0000313" key="2">
    <source>
        <dbReference type="Proteomes" id="UP000324222"/>
    </source>
</evidence>
<proteinExistence type="predicted"/>
<comment type="caution">
    <text evidence="1">The sequence shown here is derived from an EMBL/GenBank/DDBJ whole genome shotgun (WGS) entry which is preliminary data.</text>
</comment>
<keyword evidence="2" id="KW-1185">Reference proteome</keyword>
<reference evidence="1 2" key="1">
    <citation type="submission" date="2019-05" db="EMBL/GenBank/DDBJ databases">
        <title>Another draft genome of Portunus trituberculatus and its Hox gene families provides insights of decapod evolution.</title>
        <authorList>
            <person name="Jeong J.-H."/>
            <person name="Song I."/>
            <person name="Kim S."/>
            <person name="Choi T."/>
            <person name="Kim D."/>
            <person name="Ryu S."/>
            <person name="Kim W."/>
        </authorList>
    </citation>
    <scope>NUCLEOTIDE SEQUENCE [LARGE SCALE GENOMIC DNA]</scope>
    <source>
        <tissue evidence="1">Muscle</tissue>
    </source>
</reference>
<dbReference type="EMBL" id="VSRR010128895">
    <property type="protein sequence ID" value="MPD01866.1"/>
    <property type="molecule type" value="Genomic_DNA"/>
</dbReference>
<gene>
    <name evidence="1" type="ORF">E2C01_097411</name>
</gene>
<dbReference type="AlphaFoldDB" id="A0A5B7K4S0"/>
<sequence>MALNQLEVLTSLMKKINYCECFSRKWPLAVVSHRMIFGVRAEWLSPIAGCITGYQVVRYRSSGPRNADSQYLYLSAFSLLRTCGPPNEVPRSEVLESFQKCGNNRYGKENL</sequence>
<name>A0A5B7K4S0_PORTR</name>
<protein>
    <submittedName>
        <fullName evidence="1">Uncharacterized protein</fullName>
    </submittedName>
</protein>
<accession>A0A5B7K4S0</accession>
<evidence type="ECO:0000313" key="1">
    <source>
        <dbReference type="EMBL" id="MPD01866.1"/>
    </source>
</evidence>